<comment type="caution">
    <text evidence="1">The sequence shown here is derived from an EMBL/GenBank/DDBJ whole genome shotgun (WGS) entry which is preliminary data.</text>
</comment>
<name>A0A1F4XHJ6_9BACT</name>
<reference evidence="1 2" key="1">
    <citation type="journal article" date="2016" name="Nat. Commun.">
        <title>Thousands of microbial genomes shed light on interconnected biogeochemical processes in an aquifer system.</title>
        <authorList>
            <person name="Anantharaman K."/>
            <person name="Brown C.T."/>
            <person name="Hug L.A."/>
            <person name="Sharon I."/>
            <person name="Castelle C.J."/>
            <person name="Probst A.J."/>
            <person name="Thomas B.C."/>
            <person name="Singh A."/>
            <person name="Wilkins M.J."/>
            <person name="Karaoz U."/>
            <person name="Brodie E.L."/>
            <person name="Williams K.H."/>
            <person name="Hubbard S.S."/>
            <person name="Banfield J.F."/>
        </authorList>
    </citation>
    <scope>NUCLEOTIDE SEQUENCE [LARGE SCALE GENOMIC DNA]</scope>
</reference>
<dbReference type="EMBL" id="MEWS01000048">
    <property type="protein sequence ID" value="OGC81201.1"/>
    <property type="molecule type" value="Genomic_DNA"/>
</dbReference>
<organism evidence="1 2">
    <name type="scientific">Candidatus Abawacabacteria bacterium RIFCSPHIGHO2_01_FULL_46_8</name>
    <dbReference type="NCBI Taxonomy" id="1817815"/>
    <lineage>
        <taxon>Bacteria</taxon>
        <taxon>Candidatus Abawacaibacteriota</taxon>
    </lineage>
</organism>
<dbReference type="AlphaFoldDB" id="A0A1F4XHJ6"/>
<gene>
    <name evidence="1" type="ORF">A2788_00795</name>
</gene>
<protein>
    <submittedName>
        <fullName evidence="1">Uncharacterized protein</fullName>
    </submittedName>
</protein>
<evidence type="ECO:0000313" key="1">
    <source>
        <dbReference type="EMBL" id="OGC81201.1"/>
    </source>
</evidence>
<accession>A0A1F4XHJ6</accession>
<proteinExistence type="predicted"/>
<dbReference type="Proteomes" id="UP000177521">
    <property type="component" value="Unassembled WGS sequence"/>
</dbReference>
<evidence type="ECO:0000313" key="2">
    <source>
        <dbReference type="Proteomes" id="UP000177521"/>
    </source>
</evidence>
<sequence>MSSQIPIILQPLSRDLQLVMAAKDEAALAHLGTAICQHLSNLPPGTDFPEELVRWVRGQALNFFHLIPAATALDASATLKKLCPASFIGKEVLDFLPLHVAVAHFNRLQRMKGLSMKPEQILASSKFLLDWLKTGLSLYQAKQQALPGHLWQKLHEQLRELDKTGEAIAQTMTLLISLTPRPMGIVPNSNPTPQHTQHVLLNPPPFR</sequence>